<dbReference type="EMBL" id="QXGF01001139">
    <property type="protein sequence ID" value="KAE8932262.1"/>
    <property type="molecule type" value="Genomic_DNA"/>
</dbReference>
<proteinExistence type="predicted"/>
<evidence type="ECO:0000313" key="17">
    <source>
        <dbReference type="Proteomes" id="UP000486351"/>
    </source>
</evidence>
<evidence type="ECO:0000313" key="8">
    <source>
        <dbReference type="EMBL" id="KAE9298909.1"/>
    </source>
</evidence>
<comment type="caution">
    <text evidence="7">The sequence shown here is derived from an EMBL/GenBank/DDBJ whole genome shotgun (WGS) entry which is preliminary data.</text>
</comment>
<evidence type="ECO:0000313" key="11">
    <source>
        <dbReference type="Proteomes" id="UP000433483"/>
    </source>
</evidence>
<dbReference type="EMBL" id="QXGD01001116">
    <property type="protein sequence ID" value="KAE9214260.1"/>
    <property type="molecule type" value="Genomic_DNA"/>
</dbReference>
<dbReference type="Proteomes" id="UP000440367">
    <property type="component" value="Unassembled WGS sequence"/>
</dbReference>
<dbReference type="Proteomes" id="UP000486351">
    <property type="component" value="Unassembled WGS sequence"/>
</dbReference>
<protein>
    <recommendedName>
        <fullName evidence="19">PH domain-containing protein</fullName>
    </recommendedName>
</protein>
<dbReference type="EMBL" id="QXFX01001060">
    <property type="protein sequence ID" value="KAE9097609.1"/>
    <property type="molecule type" value="Genomic_DNA"/>
</dbReference>
<evidence type="ECO:0000313" key="14">
    <source>
        <dbReference type="Proteomes" id="UP000440732"/>
    </source>
</evidence>
<dbReference type="Proteomes" id="UP000488956">
    <property type="component" value="Unassembled WGS sequence"/>
</dbReference>
<dbReference type="OrthoDB" id="126947at2759"/>
<evidence type="ECO:0000313" key="18">
    <source>
        <dbReference type="Proteomes" id="UP000488956"/>
    </source>
</evidence>
<sequence>MTLVSINRGVTTGSKHFKKAQENTEKTYGEMALTPATPSVFAEPFFATLQSMGSGSTSSSSNVAFLPAAAVAAEDGGDEGYAAERNTTRTASRRNNTSLLFSSSICLSRGVGDHTHNLLFSNATGELQMRRDVLFHMLRLWSRCSLHLSVLTGELRVHRKSRAEPQVFPLTMYTGASIHRKHPNVFKIFFYGHDALLFRSAEPRDAALWVQALDYTKEFTWHLWP</sequence>
<dbReference type="EMBL" id="QXGC01001031">
    <property type="protein sequence ID" value="KAE9213234.1"/>
    <property type="molecule type" value="Genomic_DNA"/>
</dbReference>
<reference evidence="10 11" key="1">
    <citation type="submission" date="2018-08" db="EMBL/GenBank/DDBJ databases">
        <title>Genomic investigation of the strawberry pathogen Phytophthora fragariae indicates pathogenicity is determined by transcriptional variation in three key races.</title>
        <authorList>
            <person name="Adams T.M."/>
            <person name="Armitage A.D."/>
            <person name="Sobczyk M.K."/>
            <person name="Bates H.J."/>
            <person name="Dunwell J.M."/>
            <person name="Nellist C.F."/>
            <person name="Harrison R.J."/>
        </authorList>
    </citation>
    <scope>NUCLEOTIDE SEQUENCE [LARGE SCALE GENOMIC DNA]</scope>
    <source>
        <strain evidence="8 12">A4</strain>
        <strain evidence="7 13">BC-1</strain>
        <strain evidence="6 16">BC-23</strain>
        <strain evidence="5 11">NOV-27</strain>
        <strain evidence="4 14">NOV-5</strain>
        <strain evidence="2 15">NOV-71</strain>
        <strain evidence="9 17">NOV-77</strain>
        <strain evidence="1 10">NOV-9</strain>
        <strain evidence="3 18">ONT-3</strain>
    </source>
</reference>
<evidence type="ECO:0000313" key="13">
    <source>
        <dbReference type="Proteomes" id="UP000440367"/>
    </source>
</evidence>
<dbReference type="Proteomes" id="UP000437068">
    <property type="component" value="Unassembled WGS sequence"/>
</dbReference>
<evidence type="ECO:0000313" key="7">
    <source>
        <dbReference type="EMBL" id="KAE9214260.1"/>
    </source>
</evidence>
<gene>
    <name evidence="8" type="ORF">PF001_g15705</name>
    <name evidence="7" type="ORF">PF002_g17718</name>
    <name evidence="6" type="ORF">PF004_g15411</name>
    <name evidence="5" type="ORF">PF005_g16298</name>
    <name evidence="4" type="ORF">PF006_g15421</name>
    <name evidence="2" type="ORF">PF007_g16639</name>
    <name evidence="9" type="ORF">PF008_g22954</name>
    <name evidence="1" type="ORF">PF009_g17705</name>
    <name evidence="3" type="ORF">PF010_g15898</name>
</gene>
<dbReference type="EMBL" id="QXGB01001056">
    <property type="protein sequence ID" value="KAE9198009.1"/>
    <property type="molecule type" value="Genomic_DNA"/>
</dbReference>
<evidence type="ECO:0000313" key="5">
    <source>
        <dbReference type="EMBL" id="KAE9198009.1"/>
    </source>
</evidence>
<evidence type="ECO:0000313" key="4">
    <source>
        <dbReference type="EMBL" id="KAE9131833.1"/>
    </source>
</evidence>
<dbReference type="EMBL" id="QXGE01001035">
    <property type="protein sequence ID" value="KAE9298909.1"/>
    <property type="molecule type" value="Genomic_DNA"/>
</dbReference>
<dbReference type="Proteomes" id="UP000476176">
    <property type="component" value="Unassembled WGS sequence"/>
</dbReference>
<evidence type="ECO:0000313" key="3">
    <source>
        <dbReference type="EMBL" id="KAE9097609.1"/>
    </source>
</evidence>
<evidence type="ECO:0008006" key="19">
    <source>
        <dbReference type="Google" id="ProtNLM"/>
    </source>
</evidence>
<evidence type="ECO:0000313" key="10">
    <source>
        <dbReference type="Proteomes" id="UP000429523"/>
    </source>
</evidence>
<accession>A0A6A3Y8U3</accession>
<dbReference type="EMBL" id="QXFY01002237">
    <property type="protein sequence ID" value="KAE9300661.1"/>
    <property type="molecule type" value="Genomic_DNA"/>
</dbReference>
<evidence type="ECO:0000313" key="12">
    <source>
        <dbReference type="Proteomes" id="UP000437068"/>
    </source>
</evidence>
<dbReference type="Proteomes" id="UP000429523">
    <property type="component" value="Unassembled WGS sequence"/>
</dbReference>
<evidence type="ECO:0000313" key="15">
    <source>
        <dbReference type="Proteomes" id="UP000441208"/>
    </source>
</evidence>
<keyword evidence="11" id="KW-1185">Reference proteome</keyword>
<dbReference type="EMBL" id="QXGA01001017">
    <property type="protein sequence ID" value="KAE9131833.1"/>
    <property type="molecule type" value="Genomic_DNA"/>
</dbReference>
<evidence type="ECO:0000313" key="1">
    <source>
        <dbReference type="EMBL" id="KAE8932262.1"/>
    </source>
</evidence>
<organism evidence="7 13">
    <name type="scientific">Phytophthora fragariae</name>
    <dbReference type="NCBI Taxonomy" id="53985"/>
    <lineage>
        <taxon>Eukaryota</taxon>
        <taxon>Sar</taxon>
        <taxon>Stramenopiles</taxon>
        <taxon>Oomycota</taxon>
        <taxon>Peronosporomycetes</taxon>
        <taxon>Peronosporales</taxon>
        <taxon>Peronosporaceae</taxon>
        <taxon>Phytophthora</taxon>
    </lineage>
</organism>
<dbReference type="Proteomes" id="UP000441208">
    <property type="component" value="Unassembled WGS sequence"/>
</dbReference>
<dbReference type="Proteomes" id="UP000440732">
    <property type="component" value="Unassembled WGS sequence"/>
</dbReference>
<evidence type="ECO:0000313" key="9">
    <source>
        <dbReference type="EMBL" id="KAE9300661.1"/>
    </source>
</evidence>
<dbReference type="Proteomes" id="UP000433483">
    <property type="component" value="Unassembled WGS sequence"/>
</dbReference>
<dbReference type="AlphaFoldDB" id="A0A6A3Y8U3"/>
<name>A0A6A3Y8U3_9STRA</name>
<evidence type="ECO:0000313" key="2">
    <source>
        <dbReference type="EMBL" id="KAE9097391.1"/>
    </source>
</evidence>
<evidence type="ECO:0000313" key="6">
    <source>
        <dbReference type="EMBL" id="KAE9213234.1"/>
    </source>
</evidence>
<dbReference type="EMBL" id="QXFZ01001082">
    <property type="protein sequence ID" value="KAE9097391.1"/>
    <property type="molecule type" value="Genomic_DNA"/>
</dbReference>
<evidence type="ECO:0000313" key="16">
    <source>
        <dbReference type="Proteomes" id="UP000476176"/>
    </source>
</evidence>